<keyword evidence="1" id="KW-0812">Transmembrane</keyword>
<keyword evidence="1" id="KW-1133">Transmembrane helix</keyword>
<evidence type="ECO:0000256" key="1">
    <source>
        <dbReference type="SAM" id="Phobius"/>
    </source>
</evidence>
<protein>
    <submittedName>
        <fullName evidence="2">OLC1v1030455C1</fullName>
    </submittedName>
</protein>
<organism evidence="2 3">
    <name type="scientific">Oldenlandia corymbosa var. corymbosa</name>
    <dbReference type="NCBI Taxonomy" id="529605"/>
    <lineage>
        <taxon>Eukaryota</taxon>
        <taxon>Viridiplantae</taxon>
        <taxon>Streptophyta</taxon>
        <taxon>Embryophyta</taxon>
        <taxon>Tracheophyta</taxon>
        <taxon>Spermatophyta</taxon>
        <taxon>Magnoliopsida</taxon>
        <taxon>eudicotyledons</taxon>
        <taxon>Gunneridae</taxon>
        <taxon>Pentapetalae</taxon>
        <taxon>asterids</taxon>
        <taxon>lamiids</taxon>
        <taxon>Gentianales</taxon>
        <taxon>Rubiaceae</taxon>
        <taxon>Rubioideae</taxon>
        <taxon>Spermacoceae</taxon>
        <taxon>Hedyotis-Oldenlandia complex</taxon>
        <taxon>Oldenlandia</taxon>
    </lineage>
</organism>
<accession>A0AAV1CJF6</accession>
<dbReference type="EMBL" id="OX459119">
    <property type="protein sequence ID" value="CAI9094677.1"/>
    <property type="molecule type" value="Genomic_DNA"/>
</dbReference>
<dbReference type="Proteomes" id="UP001161247">
    <property type="component" value="Chromosome 2"/>
</dbReference>
<gene>
    <name evidence="2" type="ORF">OLC1_LOCUS5790</name>
</gene>
<evidence type="ECO:0000313" key="2">
    <source>
        <dbReference type="EMBL" id="CAI9094677.1"/>
    </source>
</evidence>
<evidence type="ECO:0000313" key="3">
    <source>
        <dbReference type="Proteomes" id="UP001161247"/>
    </source>
</evidence>
<keyword evidence="1" id="KW-0472">Membrane</keyword>
<reference evidence="2" key="1">
    <citation type="submission" date="2023-03" db="EMBL/GenBank/DDBJ databases">
        <authorList>
            <person name="Julca I."/>
        </authorList>
    </citation>
    <scope>NUCLEOTIDE SEQUENCE</scope>
</reference>
<name>A0AAV1CJF6_OLDCO</name>
<dbReference type="AlphaFoldDB" id="A0AAV1CJF6"/>
<sequence length="145" mass="17045">MKNETKWTELLNKTRNMLIVIFMQVMSMFSINGSRSGRNVGFYTFSGFQIVKQFKSLLNKYFSQMILSIIQQQEQKQRQVFFLHFFFVLGAGEDMITIICSLNVSSSISIIQAFYFLYIFNPSYCWSDYFAILLPSYPIFVTVFC</sequence>
<proteinExistence type="predicted"/>
<feature type="transmembrane region" description="Helical" evidence="1">
    <location>
        <begin position="126"/>
        <end position="144"/>
    </location>
</feature>
<keyword evidence="3" id="KW-1185">Reference proteome</keyword>